<reference evidence="3" key="2">
    <citation type="submission" date="2015-01" db="EMBL/GenBank/DDBJ databases">
        <title>Evolutionary Origins and Diversification of the Mycorrhizal Mutualists.</title>
        <authorList>
            <consortium name="DOE Joint Genome Institute"/>
            <consortium name="Mycorrhizal Genomics Consortium"/>
            <person name="Kohler A."/>
            <person name="Kuo A."/>
            <person name="Nagy L.G."/>
            <person name="Floudas D."/>
            <person name="Copeland A."/>
            <person name="Barry K.W."/>
            <person name="Cichocki N."/>
            <person name="Veneault-Fourrey C."/>
            <person name="LaButti K."/>
            <person name="Lindquist E.A."/>
            <person name="Lipzen A."/>
            <person name="Lundell T."/>
            <person name="Morin E."/>
            <person name="Murat C."/>
            <person name="Riley R."/>
            <person name="Ohm R."/>
            <person name="Sun H."/>
            <person name="Tunlid A."/>
            <person name="Henrissat B."/>
            <person name="Grigoriev I.V."/>
            <person name="Hibbett D.S."/>
            <person name="Martin F."/>
        </authorList>
    </citation>
    <scope>NUCLEOTIDE SEQUENCE [LARGE SCALE GENOMIC DNA]</scope>
    <source>
        <strain evidence="3">441</strain>
    </source>
</reference>
<gene>
    <name evidence="2" type="ORF">PISMIDRAFT_114933</name>
</gene>
<feature type="compositionally biased region" description="Polar residues" evidence="1">
    <location>
        <begin position="57"/>
        <end position="71"/>
    </location>
</feature>
<name>A0A0C9YP86_9AGAM</name>
<evidence type="ECO:0000313" key="3">
    <source>
        <dbReference type="Proteomes" id="UP000054018"/>
    </source>
</evidence>
<organism evidence="2 3">
    <name type="scientific">Pisolithus microcarpus 441</name>
    <dbReference type="NCBI Taxonomy" id="765257"/>
    <lineage>
        <taxon>Eukaryota</taxon>
        <taxon>Fungi</taxon>
        <taxon>Dikarya</taxon>
        <taxon>Basidiomycota</taxon>
        <taxon>Agaricomycotina</taxon>
        <taxon>Agaricomycetes</taxon>
        <taxon>Agaricomycetidae</taxon>
        <taxon>Boletales</taxon>
        <taxon>Sclerodermatineae</taxon>
        <taxon>Pisolithaceae</taxon>
        <taxon>Pisolithus</taxon>
    </lineage>
</organism>
<dbReference type="Proteomes" id="UP000054018">
    <property type="component" value="Unassembled WGS sequence"/>
</dbReference>
<proteinExistence type="predicted"/>
<dbReference type="AlphaFoldDB" id="A0A0C9YP86"/>
<feature type="region of interest" description="Disordered" evidence="1">
    <location>
        <begin position="49"/>
        <end position="86"/>
    </location>
</feature>
<evidence type="ECO:0000256" key="1">
    <source>
        <dbReference type="SAM" id="MobiDB-lite"/>
    </source>
</evidence>
<evidence type="ECO:0000313" key="2">
    <source>
        <dbReference type="EMBL" id="KIK15599.1"/>
    </source>
</evidence>
<accession>A0A0C9YP86</accession>
<dbReference type="EMBL" id="KN833884">
    <property type="protein sequence ID" value="KIK15599.1"/>
    <property type="molecule type" value="Genomic_DNA"/>
</dbReference>
<dbReference type="HOGENOM" id="CLU_128877_0_0_1"/>
<reference evidence="2 3" key="1">
    <citation type="submission" date="2014-04" db="EMBL/GenBank/DDBJ databases">
        <authorList>
            <consortium name="DOE Joint Genome Institute"/>
            <person name="Kuo A."/>
            <person name="Kohler A."/>
            <person name="Costa M.D."/>
            <person name="Nagy L.G."/>
            <person name="Floudas D."/>
            <person name="Copeland A."/>
            <person name="Barry K.W."/>
            <person name="Cichocki N."/>
            <person name="Veneault-Fourrey C."/>
            <person name="LaButti K."/>
            <person name="Lindquist E.A."/>
            <person name="Lipzen A."/>
            <person name="Lundell T."/>
            <person name="Morin E."/>
            <person name="Murat C."/>
            <person name="Sun H."/>
            <person name="Tunlid A."/>
            <person name="Henrissat B."/>
            <person name="Grigoriev I.V."/>
            <person name="Hibbett D.S."/>
            <person name="Martin F."/>
            <person name="Nordberg H.P."/>
            <person name="Cantor M.N."/>
            <person name="Hua S.X."/>
        </authorList>
    </citation>
    <scope>NUCLEOTIDE SEQUENCE [LARGE SCALE GENOMIC DNA]</scope>
    <source>
        <strain evidence="2 3">441</strain>
    </source>
</reference>
<feature type="non-terminal residue" evidence="2">
    <location>
        <position position="148"/>
    </location>
</feature>
<protein>
    <submittedName>
        <fullName evidence="2">Uncharacterized protein</fullName>
    </submittedName>
</protein>
<keyword evidence="3" id="KW-1185">Reference proteome</keyword>
<sequence length="148" mass="16434">QRTRQTTAGQGGANMQLEWVGDVLAQPQQMPRQRVMLPDNAPWNILAPTPCCHRRGTQPSQKVQKSKANSSIEEDHTTGPLPEFQRAESGSRFSFQMQTPKQLSFVGTQSLNEYKQDQTIHQPYQITEAAVPQAQGQAVVSQATGVYI</sequence>